<dbReference type="PANTHER" id="PTHR11709:SF394">
    <property type="entry name" value="FI03373P-RELATED"/>
    <property type="match status" value="1"/>
</dbReference>
<evidence type="ECO:0000256" key="3">
    <source>
        <dbReference type="ARBA" id="ARBA00004613"/>
    </source>
</evidence>
<dbReference type="FunFam" id="2.60.40.420:FF:000045">
    <property type="entry name" value="Laccase 2"/>
    <property type="match status" value="1"/>
</dbReference>
<keyword evidence="7" id="KW-0479">Metal-binding</keyword>
<evidence type="ECO:0000313" key="11">
    <source>
        <dbReference type="EMBL" id="KAJ7635343.1"/>
    </source>
</evidence>
<keyword evidence="9" id="KW-0186">Copper</keyword>
<reference evidence="11" key="1">
    <citation type="submission" date="2023-03" db="EMBL/GenBank/DDBJ databases">
        <title>Massive genome expansion in bonnet fungi (Mycena s.s.) driven by repeated elements and novel gene families across ecological guilds.</title>
        <authorList>
            <consortium name="Lawrence Berkeley National Laboratory"/>
            <person name="Harder C.B."/>
            <person name="Miyauchi S."/>
            <person name="Viragh M."/>
            <person name="Kuo A."/>
            <person name="Thoen E."/>
            <person name="Andreopoulos B."/>
            <person name="Lu D."/>
            <person name="Skrede I."/>
            <person name="Drula E."/>
            <person name="Henrissat B."/>
            <person name="Morin E."/>
            <person name="Kohler A."/>
            <person name="Barry K."/>
            <person name="LaButti K."/>
            <person name="Morin E."/>
            <person name="Salamov A."/>
            <person name="Lipzen A."/>
            <person name="Mereny Z."/>
            <person name="Hegedus B."/>
            <person name="Baldrian P."/>
            <person name="Stursova M."/>
            <person name="Weitz H."/>
            <person name="Taylor A."/>
            <person name="Grigoriev I.V."/>
            <person name="Nagy L.G."/>
            <person name="Martin F."/>
            <person name="Kauserud H."/>
        </authorList>
    </citation>
    <scope>NUCLEOTIDE SEQUENCE</scope>
    <source>
        <strain evidence="11">9284</strain>
    </source>
</reference>
<comment type="caution">
    <text evidence="11">The sequence shown here is derived from an EMBL/GenBank/DDBJ whole genome shotgun (WGS) entry which is preliminary data.</text>
</comment>
<comment type="similarity">
    <text evidence="4">Belongs to the multicopper oxidase family.</text>
</comment>
<feature type="domain" description="Plastocyanin-like" evidence="10">
    <location>
        <begin position="4"/>
        <end position="73"/>
    </location>
</feature>
<evidence type="ECO:0000256" key="8">
    <source>
        <dbReference type="ARBA" id="ARBA00023002"/>
    </source>
</evidence>
<keyword evidence="12" id="KW-1185">Reference proteome</keyword>
<comment type="subcellular location">
    <subcellularLocation>
        <location evidence="3">Secreted</location>
    </subcellularLocation>
</comment>
<dbReference type="GO" id="GO:0046872">
    <property type="term" value="F:metal ion binding"/>
    <property type="evidence" value="ECO:0007669"/>
    <property type="project" value="UniProtKB-KW"/>
</dbReference>
<keyword evidence="6" id="KW-0964">Secreted</keyword>
<dbReference type="GO" id="GO:0052716">
    <property type="term" value="F:hydroquinone:oxygen oxidoreductase activity"/>
    <property type="evidence" value="ECO:0007669"/>
    <property type="project" value="UniProtKB-EC"/>
</dbReference>
<evidence type="ECO:0000259" key="10">
    <source>
        <dbReference type="Pfam" id="PF00394"/>
    </source>
</evidence>
<name>A0AAD7C0G0_9AGAR</name>
<organism evidence="11 12">
    <name type="scientific">Roridomyces roridus</name>
    <dbReference type="NCBI Taxonomy" id="1738132"/>
    <lineage>
        <taxon>Eukaryota</taxon>
        <taxon>Fungi</taxon>
        <taxon>Dikarya</taxon>
        <taxon>Basidiomycota</taxon>
        <taxon>Agaricomycotina</taxon>
        <taxon>Agaricomycetes</taxon>
        <taxon>Agaricomycetidae</taxon>
        <taxon>Agaricales</taxon>
        <taxon>Marasmiineae</taxon>
        <taxon>Mycenaceae</taxon>
        <taxon>Roridomyces</taxon>
    </lineage>
</organism>
<accession>A0AAD7C0G0</accession>
<evidence type="ECO:0000256" key="6">
    <source>
        <dbReference type="ARBA" id="ARBA00022525"/>
    </source>
</evidence>
<dbReference type="Gene3D" id="2.60.40.420">
    <property type="entry name" value="Cupredoxins - blue copper proteins"/>
    <property type="match status" value="1"/>
</dbReference>
<keyword evidence="8" id="KW-0560">Oxidoreductase</keyword>
<evidence type="ECO:0000256" key="4">
    <source>
        <dbReference type="ARBA" id="ARBA00010609"/>
    </source>
</evidence>
<evidence type="ECO:0000256" key="7">
    <source>
        <dbReference type="ARBA" id="ARBA00022723"/>
    </source>
</evidence>
<evidence type="ECO:0000256" key="2">
    <source>
        <dbReference type="ARBA" id="ARBA00001935"/>
    </source>
</evidence>
<dbReference type="InterPro" id="IPR045087">
    <property type="entry name" value="Cu-oxidase_fam"/>
</dbReference>
<dbReference type="InterPro" id="IPR008972">
    <property type="entry name" value="Cupredoxin"/>
</dbReference>
<dbReference type="PANTHER" id="PTHR11709">
    <property type="entry name" value="MULTI-COPPER OXIDASE"/>
    <property type="match status" value="1"/>
</dbReference>
<proteinExistence type="inferred from homology"/>
<dbReference type="AlphaFoldDB" id="A0AAD7C0G0"/>
<dbReference type="EC" id="1.10.3.2" evidence="5"/>
<dbReference type="GO" id="GO:0005576">
    <property type="term" value="C:extracellular region"/>
    <property type="evidence" value="ECO:0007669"/>
    <property type="project" value="UniProtKB-SubCell"/>
</dbReference>
<dbReference type="Proteomes" id="UP001221142">
    <property type="component" value="Unassembled WGS sequence"/>
</dbReference>
<feature type="non-terminal residue" evidence="11">
    <location>
        <position position="1"/>
    </location>
</feature>
<dbReference type="SUPFAM" id="SSF49503">
    <property type="entry name" value="Cupredoxins"/>
    <property type="match status" value="1"/>
</dbReference>
<evidence type="ECO:0000313" key="12">
    <source>
        <dbReference type="Proteomes" id="UP001221142"/>
    </source>
</evidence>
<evidence type="ECO:0000256" key="1">
    <source>
        <dbReference type="ARBA" id="ARBA00000349"/>
    </source>
</evidence>
<protein>
    <recommendedName>
        <fullName evidence="5">laccase</fullName>
        <ecNumber evidence="5">1.10.3.2</ecNumber>
    </recommendedName>
</protein>
<dbReference type="Pfam" id="PF00394">
    <property type="entry name" value="Cu-oxidase"/>
    <property type="match status" value="1"/>
</dbReference>
<sequence>PLSDLAIVSVQYGKRYRFRLISMSCDPTFIFSIAHHAMKIIEVDGVNHQPLVVDSIEIFPAQRYSFILHADRKISN</sequence>
<dbReference type="InterPro" id="IPR001117">
    <property type="entry name" value="Cu-oxidase_2nd"/>
</dbReference>
<gene>
    <name evidence="11" type="ORF">FB45DRAFT_743334</name>
</gene>
<evidence type="ECO:0000256" key="5">
    <source>
        <dbReference type="ARBA" id="ARBA00012297"/>
    </source>
</evidence>
<comment type="cofactor">
    <cofactor evidence="2">
        <name>Cu cation</name>
        <dbReference type="ChEBI" id="CHEBI:23378"/>
    </cofactor>
</comment>
<dbReference type="EMBL" id="JARKIF010000007">
    <property type="protein sequence ID" value="KAJ7635343.1"/>
    <property type="molecule type" value="Genomic_DNA"/>
</dbReference>
<comment type="catalytic activity">
    <reaction evidence="1">
        <text>4 hydroquinone + O2 = 4 benzosemiquinone + 2 H2O</text>
        <dbReference type="Rhea" id="RHEA:11276"/>
        <dbReference type="ChEBI" id="CHEBI:15377"/>
        <dbReference type="ChEBI" id="CHEBI:15379"/>
        <dbReference type="ChEBI" id="CHEBI:17594"/>
        <dbReference type="ChEBI" id="CHEBI:17977"/>
        <dbReference type="EC" id="1.10.3.2"/>
    </reaction>
</comment>
<evidence type="ECO:0000256" key="9">
    <source>
        <dbReference type="ARBA" id="ARBA00023008"/>
    </source>
</evidence>